<dbReference type="FunFam" id="3.40.50.11980:FF:000002">
    <property type="entry name" value="Proteinaceous RNase P 2"/>
    <property type="match status" value="1"/>
</dbReference>
<dbReference type="InterPro" id="IPR002885">
    <property type="entry name" value="PPR_rpt"/>
</dbReference>
<feature type="compositionally biased region" description="Basic and acidic residues" evidence="13">
    <location>
        <begin position="190"/>
        <end position="200"/>
    </location>
</feature>
<evidence type="ECO:0000313" key="16">
    <source>
        <dbReference type="EMBL" id="KAG8070508.1"/>
    </source>
</evidence>
<evidence type="ECO:0000256" key="9">
    <source>
        <dbReference type="ARBA" id="ARBA00022833"/>
    </source>
</evidence>
<dbReference type="EMBL" id="JAAALK010000283">
    <property type="protein sequence ID" value="KAG8070508.1"/>
    <property type="molecule type" value="Genomic_DNA"/>
</dbReference>
<dbReference type="GO" id="GO:0004526">
    <property type="term" value="F:ribonuclease P activity"/>
    <property type="evidence" value="ECO:0007669"/>
    <property type="project" value="UniProtKB-EC"/>
</dbReference>
<evidence type="ECO:0000256" key="2">
    <source>
        <dbReference type="ARBA" id="ARBA00001946"/>
    </source>
</evidence>
<organism evidence="16 17">
    <name type="scientific">Zizania palustris</name>
    <name type="common">Northern wild rice</name>
    <dbReference type="NCBI Taxonomy" id="103762"/>
    <lineage>
        <taxon>Eukaryota</taxon>
        <taxon>Viridiplantae</taxon>
        <taxon>Streptophyta</taxon>
        <taxon>Embryophyta</taxon>
        <taxon>Tracheophyta</taxon>
        <taxon>Spermatophyta</taxon>
        <taxon>Magnoliopsida</taxon>
        <taxon>Liliopsida</taxon>
        <taxon>Poales</taxon>
        <taxon>Poaceae</taxon>
        <taxon>BOP clade</taxon>
        <taxon>Oryzoideae</taxon>
        <taxon>Oryzeae</taxon>
        <taxon>Zizaniinae</taxon>
        <taxon>Zizania</taxon>
    </lineage>
</organism>
<dbReference type="Pfam" id="PF17177">
    <property type="entry name" value="PPR_long"/>
    <property type="match status" value="2"/>
</dbReference>
<comment type="cofactor">
    <cofactor evidence="2">
        <name>Mg(2+)</name>
        <dbReference type="ChEBI" id="CHEBI:18420"/>
    </cofactor>
</comment>
<comment type="catalytic activity">
    <reaction evidence="1">
        <text>Endonucleolytic cleavage of RNA, removing 5'-extranucleotides from tRNA precursor.</text>
        <dbReference type="EC" id="3.1.26.5"/>
    </reaction>
</comment>
<dbReference type="Pfam" id="PF16953">
    <property type="entry name" value="PRORP"/>
    <property type="match status" value="1"/>
</dbReference>
<dbReference type="InterPro" id="IPR031595">
    <property type="entry name" value="PRORP_C"/>
</dbReference>
<dbReference type="PROSITE" id="PS51375">
    <property type="entry name" value="PPR"/>
    <property type="match status" value="1"/>
</dbReference>
<dbReference type="EC" id="3.1.26.5" evidence="4"/>
<keyword evidence="7" id="KW-0677">Repeat</keyword>
<dbReference type="InterPro" id="IPR033495">
    <property type="entry name" value="MRPP3_PIN_dom"/>
</dbReference>
<dbReference type="PANTHER" id="PTHR13547:SF7">
    <property type="entry name" value="RIBONUCLEASE P"/>
    <property type="match status" value="1"/>
</dbReference>
<feature type="compositionally biased region" description="Basic residues" evidence="13">
    <location>
        <begin position="121"/>
        <end position="132"/>
    </location>
</feature>
<evidence type="ECO:0000259" key="15">
    <source>
        <dbReference type="Pfam" id="PF17177"/>
    </source>
</evidence>
<evidence type="ECO:0000256" key="7">
    <source>
        <dbReference type="ARBA" id="ARBA00022737"/>
    </source>
</evidence>
<evidence type="ECO:0000256" key="13">
    <source>
        <dbReference type="SAM" id="MobiDB-lite"/>
    </source>
</evidence>
<evidence type="ECO:0000256" key="3">
    <source>
        <dbReference type="ARBA" id="ARBA00007626"/>
    </source>
</evidence>
<gene>
    <name evidence="16" type="ORF">GUJ93_ZPchr0006g45682</name>
</gene>
<feature type="domain" description="PROP1-like PPR" evidence="15">
    <location>
        <begin position="204"/>
        <end position="264"/>
    </location>
</feature>
<comment type="caution">
    <text evidence="16">The sequence shown here is derived from an EMBL/GenBank/DDBJ whole genome shotgun (WGS) entry which is preliminary data.</text>
</comment>
<keyword evidence="11" id="KW-0464">Manganese</keyword>
<dbReference type="FunFam" id="1.25.40.10:FF:000339">
    <property type="entry name" value="Proteinaceous RNase P 1, chloroplastic/mitochondrial"/>
    <property type="match status" value="1"/>
</dbReference>
<dbReference type="Proteomes" id="UP000729402">
    <property type="component" value="Unassembled WGS sequence"/>
</dbReference>
<keyword evidence="9" id="KW-0862">Zinc</keyword>
<evidence type="ECO:0000256" key="1">
    <source>
        <dbReference type="ARBA" id="ARBA00000928"/>
    </source>
</evidence>
<keyword evidence="8" id="KW-0378">Hydrolase</keyword>
<dbReference type="AlphaFoldDB" id="A0A8J5SXF7"/>
<keyword evidence="17" id="KW-1185">Reference proteome</keyword>
<comment type="similarity">
    <text evidence="3">Belongs to the PPR family. P subfamily.</text>
</comment>
<name>A0A8J5SXF7_ZIZPA</name>
<dbReference type="CDD" id="cd18718">
    <property type="entry name" value="PIN_PRORP"/>
    <property type="match status" value="1"/>
</dbReference>
<evidence type="ECO:0000256" key="4">
    <source>
        <dbReference type="ARBA" id="ARBA00012179"/>
    </source>
</evidence>
<keyword evidence="10" id="KW-0460">Magnesium</keyword>
<dbReference type="GO" id="GO:0001682">
    <property type="term" value="P:tRNA 5'-leader removal"/>
    <property type="evidence" value="ECO:0007669"/>
    <property type="project" value="TreeGrafter"/>
</dbReference>
<feature type="domain" description="PROP1-like PPR" evidence="15">
    <location>
        <begin position="335"/>
        <end position="483"/>
    </location>
</feature>
<feature type="region of interest" description="Disordered" evidence="13">
    <location>
        <begin position="119"/>
        <end position="207"/>
    </location>
</feature>
<evidence type="ECO:0000313" key="17">
    <source>
        <dbReference type="Proteomes" id="UP000729402"/>
    </source>
</evidence>
<keyword evidence="5" id="KW-0819">tRNA processing</keyword>
<proteinExistence type="inferred from homology"/>
<dbReference type="InterPro" id="IPR033443">
    <property type="entry name" value="PROP1-like_PPR_dom"/>
</dbReference>
<keyword evidence="6" id="KW-0479">Metal-binding</keyword>
<feature type="compositionally biased region" description="Basic and acidic residues" evidence="13">
    <location>
        <begin position="133"/>
        <end position="180"/>
    </location>
</feature>
<reference evidence="16" key="1">
    <citation type="journal article" date="2021" name="bioRxiv">
        <title>Whole Genome Assembly and Annotation of Northern Wild Rice, Zizania palustris L., Supports a Whole Genome Duplication in the Zizania Genus.</title>
        <authorList>
            <person name="Haas M."/>
            <person name="Kono T."/>
            <person name="Macchietto M."/>
            <person name="Millas R."/>
            <person name="McGilp L."/>
            <person name="Shao M."/>
            <person name="Duquette J."/>
            <person name="Hirsch C.N."/>
            <person name="Kimball J."/>
        </authorList>
    </citation>
    <scope>NUCLEOTIDE SEQUENCE</scope>
    <source>
        <tissue evidence="16">Fresh leaf tissue</tissue>
    </source>
</reference>
<dbReference type="GO" id="GO:0046872">
    <property type="term" value="F:metal ion binding"/>
    <property type="evidence" value="ECO:0007669"/>
    <property type="project" value="UniProtKB-KW"/>
</dbReference>
<feature type="repeat" description="PPR" evidence="12">
    <location>
        <begin position="396"/>
        <end position="430"/>
    </location>
</feature>
<evidence type="ECO:0000259" key="14">
    <source>
        <dbReference type="Pfam" id="PF16953"/>
    </source>
</evidence>
<evidence type="ECO:0000256" key="6">
    <source>
        <dbReference type="ARBA" id="ARBA00022723"/>
    </source>
</evidence>
<dbReference type="OrthoDB" id="46913at2759"/>
<dbReference type="PANTHER" id="PTHR13547">
    <property type="match status" value="1"/>
</dbReference>
<protein>
    <recommendedName>
        <fullName evidence="4">ribonuclease P</fullName>
        <ecNumber evidence="4">3.1.26.5</ecNumber>
    </recommendedName>
</protein>
<sequence>MVFIDNLAIEFHGLELDEPKPYPRSARDFLKTSPHPALLSRSSWPRAMASHFIPPPLPARLLLFPATISSSPPAALRCRLLPPLSCRAREVLDVLPQRNGTNGATVRVGVAREASTAARLGRPRHGGARRWRRGDDKDKLARGERAADGEVQGKGRRGEGELKGRREGRRWTRGETRVRESGNAGNFARSESKASGDAMKKGKKKVKGSENGCKLRVELDMCSKRGDVMGAISLYDSSVKKGIRMGQHHYSVLLYLCSSAALGFVQPAKSGNAGSGIASIGHACKLNLSATESVGNLEEEDVPEGHVEEQEGNKTDMFASDNVTEQTSSVPVSDELREYARTRGFEIFDKMRSEKEKVLMSEAAFTAVARMAMSMGNGDMAFDIVKQMKDQGIAPKLRSYGPALTAFCNIGNVEKAFEVEAHMVESGVTPEEPELETLLRASVITRQGDRVYYLLHKFRTTVRQVSPSTAKLFEEWFRSSTASKVGKRKWDAGAMIKAIENNGGGWHGLGWLGRGKWTISHSHIDRNGVCLACGEKLAIIDLDPKETEDFASLVAKLAIKREKRSNFENFQKWLEKHGPFEAVVDGANVGLFSHRHLSLSKINVVADVIRQRLSSRKLPLIVVHNRHLTGERIKKPSNHKLVEKWKQSNTIYATPTGSNDDWYWLYAAIRCKCLIITNDEMRDHTFQLLERDFFPKWKERHQVRFTFEDSCVTLQMPPPCSVVIQESEKGQWHIPVSEEGAKVDNSFLNFQDQEPSLRC</sequence>
<evidence type="ECO:0000256" key="10">
    <source>
        <dbReference type="ARBA" id="ARBA00022842"/>
    </source>
</evidence>
<dbReference type="FunFam" id="1.25.40.10:FF:000859">
    <property type="entry name" value="Drug transmembrane transporters"/>
    <property type="match status" value="1"/>
</dbReference>
<evidence type="ECO:0000256" key="5">
    <source>
        <dbReference type="ARBA" id="ARBA00022694"/>
    </source>
</evidence>
<dbReference type="GO" id="GO:0005739">
    <property type="term" value="C:mitochondrion"/>
    <property type="evidence" value="ECO:0007669"/>
    <property type="project" value="InterPro"/>
</dbReference>
<feature type="domain" description="PRORP" evidence="14">
    <location>
        <begin position="524"/>
        <end position="741"/>
    </location>
</feature>
<accession>A0A8J5SXF7</accession>
<evidence type="ECO:0000256" key="8">
    <source>
        <dbReference type="ARBA" id="ARBA00022801"/>
    </source>
</evidence>
<evidence type="ECO:0000256" key="12">
    <source>
        <dbReference type="PROSITE-ProRule" id="PRU00708"/>
    </source>
</evidence>
<evidence type="ECO:0000256" key="11">
    <source>
        <dbReference type="ARBA" id="ARBA00023211"/>
    </source>
</evidence>
<reference evidence="16" key="2">
    <citation type="submission" date="2021-02" db="EMBL/GenBank/DDBJ databases">
        <authorList>
            <person name="Kimball J.A."/>
            <person name="Haas M.W."/>
            <person name="Macchietto M."/>
            <person name="Kono T."/>
            <person name="Duquette J."/>
            <person name="Shao M."/>
        </authorList>
    </citation>
    <scope>NUCLEOTIDE SEQUENCE</scope>
    <source>
        <tissue evidence="16">Fresh leaf tissue</tissue>
    </source>
</reference>